<feature type="region of interest" description="Disordered" evidence="1">
    <location>
        <begin position="1"/>
        <end position="58"/>
    </location>
</feature>
<protein>
    <submittedName>
        <fullName evidence="2">Uncharacterized protein</fullName>
    </submittedName>
</protein>
<dbReference type="EMBL" id="GBXM01070076">
    <property type="protein sequence ID" value="JAH38501.1"/>
    <property type="molecule type" value="Transcribed_RNA"/>
</dbReference>
<dbReference type="EMBL" id="GBXM01080776">
    <property type="protein sequence ID" value="JAH27801.1"/>
    <property type="molecule type" value="Transcribed_RNA"/>
</dbReference>
<reference evidence="2" key="1">
    <citation type="submission" date="2014-11" db="EMBL/GenBank/DDBJ databases">
        <authorList>
            <person name="Amaro Gonzalez C."/>
        </authorList>
    </citation>
    <scope>NUCLEOTIDE SEQUENCE</scope>
</reference>
<dbReference type="EMBL" id="GBXM01067790">
    <property type="protein sequence ID" value="JAH40787.1"/>
    <property type="molecule type" value="Transcribed_RNA"/>
</dbReference>
<dbReference type="EMBL" id="GBXM01068384">
    <property type="protein sequence ID" value="JAH40193.1"/>
    <property type="molecule type" value="Transcribed_RNA"/>
</dbReference>
<dbReference type="EMBL" id="GBXM01081428">
    <property type="protein sequence ID" value="JAH27149.1"/>
    <property type="molecule type" value="Transcribed_RNA"/>
</dbReference>
<accession>A0A0E9RPK1</accession>
<proteinExistence type="predicted"/>
<dbReference type="EMBL" id="GBXM01077538">
    <property type="protein sequence ID" value="JAH31039.1"/>
    <property type="molecule type" value="Transcribed_RNA"/>
</dbReference>
<evidence type="ECO:0000313" key="2">
    <source>
        <dbReference type="EMBL" id="JAH31039.1"/>
    </source>
</evidence>
<sequence>MEGFVVGWEHTNRSTVRQTEGKTRVEVEKERKVKHEIQSANKADLGRGLGKNRKQIRE</sequence>
<reference evidence="2" key="2">
    <citation type="journal article" date="2015" name="Fish Shellfish Immunol.">
        <title>Early steps in the European eel (Anguilla anguilla)-Vibrio vulnificus interaction in the gills: Role of the RtxA13 toxin.</title>
        <authorList>
            <person name="Callol A."/>
            <person name="Pajuelo D."/>
            <person name="Ebbesson L."/>
            <person name="Teles M."/>
            <person name="MacKenzie S."/>
            <person name="Amaro C."/>
        </authorList>
    </citation>
    <scope>NUCLEOTIDE SEQUENCE</scope>
</reference>
<dbReference type="AlphaFoldDB" id="A0A0E9RPK1"/>
<organism evidence="2">
    <name type="scientific">Anguilla anguilla</name>
    <name type="common">European freshwater eel</name>
    <name type="synonym">Muraena anguilla</name>
    <dbReference type="NCBI Taxonomy" id="7936"/>
    <lineage>
        <taxon>Eukaryota</taxon>
        <taxon>Metazoa</taxon>
        <taxon>Chordata</taxon>
        <taxon>Craniata</taxon>
        <taxon>Vertebrata</taxon>
        <taxon>Euteleostomi</taxon>
        <taxon>Actinopterygii</taxon>
        <taxon>Neopterygii</taxon>
        <taxon>Teleostei</taxon>
        <taxon>Anguilliformes</taxon>
        <taxon>Anguillidae</taxon>
        <taxon>Anguilla</taxon>
    </lineage>
</organism>
<dbReference type="EMBL" id="GBXM01065154">
    <property type="protein sequence ID" value="JAH43423.1"/>
    <property type="molecule type" value="Transcribed_RNA"/>
</dbReference>
<feature type="compositionally biased region" description="Basic and acidic residues" evidence="1">
    <location>
        <begin position="19"/>
        <end position="37"/>
    </location>
</feature>
<name>A0A0E9RPK1_ANGAN</name>
<evidence type="ECO:0000256" key="1">
    <source>
        <dbReference type="SAM" id="MobiDB-lite"/>
    </source>
</evidence>
<dbReference type="EMBL" id="GBXM01067829">
    <property type="protein sequence ID" value="JAH40748.1"/>
    <property type="molecule type" value="Transcribed_RNA"/>
</dbReference>